<reference evidence="2" key="1">
    <citation type="submission" date="2022-12" db="EMBL/GenBank/DDBJ databases">
        <authorList>
            <person name="Petersen C."/>
        </authorList>
    </citation>
    <scope>NUCLEOTIDE SEQUENCE</scope>
    <source>
        <strain evidence="2">IBT 17660</strain>
    </source>
</reference>
<evidence type="ECO:0000313" key="2">
    <source>
        <dbReference type="EMBL" id="KAJ5473000.1"/>
    </source>
</evidence>
<keyword evidence="1" id="KW-0732">Signal</keyword>
<protein>
    <recommendedName>
        <fullName evidence="4">Secreted protein</fullName>
    </recommendedName>
</protein>
<feature type="signal peptide" evidence="1">
    <location>
        <begin position="1"/>
        <end position="19"/>
    </location>
</feature>
<dbReference type="EMBL" id="JAPWDO010000004">
    <property type="protein sequence ID" value="KAJ5473000.1"/>
    <property type="molecule type" value="Genomic_DNA"/>
</dbReference>
<dbReference type="PROSITE" id="PS51257">
    <property type="entry name" value="PROKAR_LIPOPROTEIN"/>
    <property type="match status" value="1"/>
</dbReference>
<comment type="caution">
    <text evidence="2">The sequence shown here is derived from an EMBL/GenBank/DDBJ whole genome shotgun (WGS) entry which is preliminary data.</text>
</comment>
<organism evidence="2 3">
    <name type="scientific">Penicillium desertorum</name>
    <dbReference type="NCBI Taxonomy" id="1303715"/>
    <lineage>
        <taxon>Eukaryota</taxon>
        <taxon>Fungi</taxon>
        <taxon>Dikarya</taxon>
        <taxon>Ascomycota</taxon>
        <taxon>Pezizomycotina</taxon>
        <taxon>Eurotiomycetes</taxon>
        <taxon>Eurotiomycetidae</taxon>
        <taxon>Eurotiales</taxon>
        <taxon>Aspergillaceae</taxon>
        <taxon>Penicillium</taxon>
    </lineage>
</organism>
<gene>
    <name evidence="2" type="ORF">N7530_007001</name>
</gene>
<evidence type="ECO:0000256" key="1">
    <source>
        <dbReference type="SAM" id="SignalP"/>
    </source>
</evidence>
<proteinExistence type="predicted"/>
<dbReference type="Proteomes" id="UP001147760">
    <property type="component" value="Unassembled WGS sequence"/>
</dbReference>
<evidence type="ECO:0008006" key="4">
    <source>
        <dbReference type="Google" id="ProtNLM"/>
    </source>
</evidence>
<keyword evidence="3" id="KW-1185">Reference proteome</keyword>
<reference evidence="2" key="2">
    <citation type="journal article" date="2023" name="IMA Fungus">
        <title>Comparative genomic study of the Penicillium genus elucidates a diverse pangenome and 15 lateral gene transfer events.</title>
        <authorList>
            <person name="Petersen C."/>
            <person name="Sorensen T."/>
            <person name="Nielsen M.R."/>
            <person name="Sondergaard T.E."/>
            <person name="Sorensen J.L."/>
            <person name="Fitzpatrick D.A."/>
            <person name="Frisvad J.C."/>
            <person name="Nielsen K.L."/>
        </authorList>
    </citation>
    <scope>NUCLEOTIDE SEQUENCE</scope>
    <source>
        <strain evidence="2">IBT 17660</strain>
    </source>
</reference>
<accession>A0A9X0BMP6</accession>
<evidence type="ECO:0000313" key="3">
    <source>
        <dbReference type="Proteomes" id="UP001147760"/>
    </source>
</evidence>
<dbReference type="AlphaFoldDB" id="A0A9X0BMP6"/>
<feature type="chain" id="PRO_5040855116" description="Secreted protein" evidence="1">
    <location>
        <begin position="20"/>
        <end position="132"/>
    </location>
</feature>
<dbReference type="OrthoDB" id="4367497at2759"/>
<name>A0A9X0BMP6_9EURO</name>
<sequence length="132" mass="14038">MRLSNHLILFSTHLALSIAAGCGDADACVGTEICTTATFTTPTATTITTCRTVSPAARAKSAAPHTVRPLNVDRLTQTGRTARRIMAHVWQMRTVATETSAWMDFVLDLKSRSSKGLVASLLLVLTGVPKGV</sequence>